<dbReference type="RefSeq" id="XP_004228169.1">
    <property type="nucleotide sequence ID" value="XM_004228121.1"/>
</dbReference>
<organism evidence="1 2">
    <name type="scientific">Plasmodium cynomolgi (strain B)</name>
    <dbReference type="NCBI Taxonomy" id="1120755"/>
    <lineage>
        <taxon>Eukaryota</taxon>
        <taxon>Sar</taxon>
        <taxon>Alveolata</taxon>
        <taxon>Apicomplexa</taxon>
        <taxon>Aconoidasida</taxon>
        <taxon>Haemosporida</taxon>
        <taxon>Plasmodiidae</taxon>
        <taxon>Plasmodium</taxon>
        <taxon>Plasmodium (Plasmodium)</taxon>
    </lineage>
</organism>
<dbReference type="Proteomes" id="UP000006319">
    <property type="component" value="Unassembled WGS sequence"/>
</dbReference>
<evidence type="ECO:0000313" key="1">
    <source>
        <dbReference type="EMBL" id="GAB69951.1"/>
    </source>
</evidence>
<keyword evidence="2" id="KW-1185">Reference proteome</keyword>
<sequence length="311" mass="36321">MDMDSKDLHNHIKICSNIKVTNKVNKSVDGNVNEMVNQKIVEVRKICTKFLRYLAHYALSPISNPKYDECILLNFWIYSRLDNILESSNHRAIIHAFISILQIWNQILHLKRKNTHYKICHPDSTTIFLKDWKERKELYDYYVNYDTLFLMAKFYETPECTYYKEIKEKQKIFDKFKRLCDSSPENCPNFFEKCKPYEPNIVISNLNCHKKLESEKGDENTLMGFSATLGTASSVEEPQDHAIDIKDYIEDNPDTLNDSEDFYTQLDSENSGIGTKVTHSILGAAPVLLTGTVLYRVCIYFVNIYHYSTNL</sequence>
<dbReference type="VEuPathDB" id="PlasmoDB:PCYB_007000"/>
<dbReference type="EMBL" id="DF158254">
    <property type="protein sequence ID" value="GAB69951.1"/>
    <property type="molecule type" value="Genomic_DNA"/>
</dbReference>
<name>K6UFE3_PLACD</name>
<evidence type="ECO:0000313" key="2">
    <source>
        <dbReference type="Proteomes" id="UP000006319"/>
    </source>
</evidence>
<accession>K6UFE3</accession>
<evidence type="ECO:0008006" key="3">
    <source>
        <dbReference type="Google" id="ProtNLM"/>
    </source>
</evidence>
<gene>
    <name evidence="1" type="ORF">PCYB_007000</name>
</gene>
<dbReference type="InterPro" id="IPR008780">
    <property type="entry name" value="Plasmodium_Vir"/>
</dbReference>
<dbReference type="KEGG" id="pcy:PCYB_007000"/>
<dbReference type="AlphaFoldDB" id="K6UFE3"/>
<dbReference type="Pfam" id="PF05795">
    <property type="entry name" value="Plasmodium_Vir"/>
    <property type="match status" value="1"/>
</dbReference>
<proteinExistence type="predicted"/>
<dbReference type="GeneID" id="14696493"/>
<dbReference type="PhylomeDB" id="K6UFE3"/>
<reference evidence="1 2" key="1">
    <citation type="journal article" date="2012" name="Nat. Genet.">
        <title>Plasmodium cynomolgi genome sequences provide insight into Plasmodium vivax and the monkey malaria clade.</title>
        <authorList>
            <person name="Tachibana S."/>
            <person name="Sullivan S.A."/>
            <person name="Kawai S."/>
            <person name="Nakamura S."/>
            <person name="Kim H.R."/>
            <person name="Goto N."/>
            <person name="Arisue N."/>
            <person name="Palacpac N.M.Q."/>
            <person name="Honma H."/>
            <person name="Yagi M."/>
            <person name="Tougan T."/>
            <person name="Katakai Y."/>
            <person name="Kaneko O."/>
            <person name="Mita T."/>
            <person name="Kita K."/>
            <person name="Yasutomi Y."/>
            <person name="Sutton P.L."/>
            <person name="Shakhbatyan R."/>
            <person name="Horii T."/>
            <person name="Yasunaga T."/>
            <person name="Barnwell J.W."/>
            <person name="Escalante A.A."/>
            <person name="Carlton J.M."/>
            <person name="Tanabe K."/>
        </authorList>
    </citation>
    <scope>NUCLEOTIDE SEQUENCE [LARGE SCALE GENOMIC DNA]</scope>
    <source>
        <strain evidence="1 2">B</strain>
    </source>
</reference>
<protein>
    <recommendedName>
        <fullName evidence="3">CYIR protein</fullName>
    </recommendedName>
</protein>